<comment type="caution">
    <text evidence="2">The sequence shown here is derived from an EMBL/GenBank/DDBJ whole genome shotgun (WGS) entry which is preliminary data.</text>
</comment>
<proteinExistence type="predicted"/>
<accession>A0A3L8S937</accession>
<evidence type="ECO:0000313" key="2">
    <source>
        <dbReference type="EMBL" id="RLV98449.1"/>
    </source>
</evidence>
<sequence length="160" mass="16634">MAGPGPNGTARPARSARPRARARPPGPAGRRGQATGAGGGGRLSAAHAAVAVAARCRSHQSSACPPHAAGQPGWSVSICYPRAERSVQSQGLVPGRTPTPPPTPFLPHPKPNLRFCLTSGFSMWHYLGTSTGQTEPFSFAVLGKLGANQWGKGVQRDHYP</sequence>
<dbReference type="Proteomes" id="UP000276834">
    <property type="component" value="Unassembled WGS sequence"/>
</dbReference>
<evidence type="ECO:0000313" key="3">
    <source>
        <dbReference type="Proteomes" id="UP000276834"/>
    </source>
</evidence>
<gene>
    <name evidence="2" type="ORF">DV515_00010830</name>
</gene>
<organism evidence="2 3">
    <name type="scientific">Chloebia gouldiae</name>
    <name type="common">Gouldian finch</name>
    <name type="synonym">Erythrura gouldiae</name>
    <dbReference type="NCBI Taxonomy" id="44316"/>
    <lineage>
        <taxon>Eukaryota</taxon>
        <taxon>Metazoa</taxon>
        <taxon>Chordata</taxon>
        <taxon>Craniata</taxon>
        <taxon>Vertebrata</taxon>
        <taxon>Euteleostomi</taxon>
        <taxon>Archelosauria</taxon>
        <taxon>Archosauria</taxon>
        <taxon>Dinosauria</taxon>
        <taxon>Saurischia</taxon>
        <taxon>Theropoda</taxon>
        <taxon>Coelurosauria</taxon>
        <taxon>Aves</taxon>
        <taxon>Neognathae</taxon>
        <taxon>Neoaves</taxon>
        <taxon>Telluraves</taxon>
        <taxon>Australaves</taxon>
        <taxon>Passeriformes</taxon>
        <taxon>Passeroidea</taxon>
        <taxon>Passeridae</taxon>
        <taxon>Chloebia</taxon>
    </lineage>
</organism>
<reference evidence="2 3" key="1">
    <citation type="journal article" date="2018" name="Proc. R. Soc. B">
        <title>A non-coding region near Follistatin controls head colour polymorphism in the Gouldian finch.</title>
        <authorList>
            <person name="Toomey M.B."/>
            <person name="Marques C.I."/>
            <person name="Andrade P."/>
            <person name="Araujo P.M."/>
            <person name="Sabatino S."/>
            <person name="Gazda M.A."/>
            <person name="Afonso S."/>
            <person name="Lopes R.J."/>
            <person name="Corbo J.C."/>
            <person name="Carneiro M."/>
        </authorList>
    </citation>
    <scope>NUCLEOTIDE SEQUENCE [LARGE SCALE GENOMIC DNA]</scope>
    <source>
        <strain evidence="2">Red01</strain>
        <tissue evidence="2">Muscle</tissue>
    </source>
</reference>
<feature type="region of interest" description="Disordered" evidence="1">
    <location>
        <begin position="1"/>
        <end position="42"/>
    </location>
</feature>
<name>A0A3L8S937_CHLGU</name>
<dbReference type="EMBL" id="QUSF01000041">
    <property type="protein sequence ID" value="RLV98449.1"/>
    <property type="molecule type" value="Genomic_DNA"/>
</dbReference>
<dbReference type="STRING" id="44316.ENSEGOP00005013182"/>
<protein>
    <submittedName>
        <fullName evidence="2">Uncharacterized protein</fullName>
    </submittedName>
</protein>
<keyword evidence="3" id="KW-1185">Reference proteome</keyword>
<evidence type="ECO:0000256" key="1">
    <source>
        <dbReference type="SAM" id="MobiDB-lite"/>
    </source>
</evidence>
<dbReference type="AlphaFoldDB" id="A0A3L8S937"/>